<sequence>MLDKQDQFYDVTTTTRFVQAVDKVDPSYNTPDGCKLRNVTLGFPSVHDRLHDHCDLIISCSFSIVCIFLLISGIEPNPGPLTAESSSSSNSSLDDVFKNAVSFMHLNIQSIVPKLELIAAEYSCHEILSFTESWLSPQVSNEAILLPGYKTPFRRDRVGKAGGGVIVYVKDNLNCTERRDLVVCDIECIWLEVRFKTKKYLYGTFYVPPNSSPQVWENIEQSIDLALSCNLDIIVTGDFNTNQLRNTTNDRISMIKAQFSLHQLISDPTYITEHSSSLLDLILVNDPVNLLFSDIGAPLLDQIRYHVPVIGILTQPYKLHQVFKRKIYMYDRGDYDSYRHQLSLVDWDALFITNDVDAIARAITDELIDKANKNIPNRIITVRKDIPPWLTADIKKDDS</sequence>
<accession>A0A6J8EMA1</accession>
<dbReference type="InterPro" id="IPR005135">
    <property type="entry name" value="Endo/exonuclease/phosphatase"/>
</dbReference>
<dbReference type="GO" id="GO:0003824">
    <property type="term" value="F:catalytic activity"/>
    <property type="evidence" value="ECO:0007669"/>
    <property type="project" value="InterPro"/>
</dbReference>
<proteinExistence type="predicted"/>
<keyword evidence="3" id="KW-1185">Reference proteome</keyword>
<gene>
    <name evidence="2" type="ORF">MCOR_53796</name>
</gene>
<dbReference type="PANTHER" id="PTHR47510">
    <property type="entry name" value="REVERSE TRANSCRIPTASE DOMAIN-CONTAINING PROTEIN"/>
    <property type="match status" value="1"/>
</dbReference>
<evidence type="ECO:0000313" key="2">
    <source>
        <dbReference type="EMBL" id="CAC5421704.1"/>
    </source>
</evidence>
<name>A0A6J8EMA1_MYTCO</name>
<evidence type="ECO:0000313" key="3">
    <source>
        <dbReference type="Proteomes" id="UP000507470"/>
    </source>
</evidence>
<dbReference type="Gene3D" id="3.60.10.10">
    <property type="entry name" value="Endonuclease/exonuclease/phosphatase"/>
    <property type="match status" value="1"/>
</dbReference>
<dbReference type="SUPFAM" id="SSF56219">
    <property type="entry name" value="DNase I-like"/>
    <property type="match status" value="1"/>
</dbReference>
<organism evidence="2 3">
    <name type="scientific">Mytilus coruscus</name>
    <name type="common">Sea mussel</name>
    <dbReference type="NCBI Taxonomy" id="42192"/>
    <lineage>
        <taxon>Eukaryota</taxon>
        <taxon>Metazoa</taxon>
        <taxon>Spiralia</taxon>
        <taxon>Lophotrochozoa</taxon>
        <taxon>Mollusca</taxon>
        <taxon>Bivalvia</taxon>
        <taxon>Autobranchia</taxon>
        <taxon>Pteriomorphia</taxon>
        <taxon>Mytilida</taxon>
        <taxon>Mytiloidea</taxon>
        <taxon>Mytilidae</taxon>
        <taxon>Mytilinae</taxon>
        <taxon>Mytilus</taxon>
    </lineage>
</organism>
<dbReference type="OrthoDB" id="5987290at2759"/>
<dbReference type="AlphaFoldDB" id="A0A6J8EMA1"/>
<evidence type="ECO:0000259" key="1">
    <source>
        <dbReference type="Pfam" id="PF03372"/>
    </source>
</evidence>
<feature type="domain" description="Endonuclease/exonuclease/phosphatase" evidence="1">
    <location>
        <begin position="120"/>
        <end position="296"/>
    </location>
</feature>
<dbReference type="InterPro" id="IPR036691">
    <property type="entry name" value="Endo/exonu/phosph_ase_sf"/>
</dbReference>
<reference evidence="2 3" key="1">
    <citation type="submission" date="2020-06" db="EMBL/GenBank/DDBJ databases">
        <authorList>
            <person name="Li R."/>
            <person name="Bekaert M."/>
        </authorList>
    </citation>
    <scope>NUCLEOTIDE SEQUENCE [LARGE SCALE GENOMIC DNA]</scope>
    <source>
        <strain evidence="3">wild</strain>
    </source>
</reference>
<dbReference type="EMBL" id="CACVKT020009374">
    <property type="protein sequence ID" value="CAC5421704.1"/>
    <property type="molecule type" value="Genomic_DNA"/>
</dbReference>
<dbReference type="Pfam" id="PF03372">
    <property type="entry name" value="Exo_endo_phos"/>
    <property type="match status" value="1"/>
</dbReference>
<protein>
    <recommendedName>
        <fullName evidence="1">Endonuclease/exonuclease/phosphatase domain-containing protein</fullName>
    </recommendedName>
</protein>
<dbReference type="PANTHER" id="PTHR47510:SF3">
    <property type="entry name" value="ENDO_EXONUCLEASE_PHOSPHATASE DOMAIN-CONTAINING PROTEIN"/>
    <property type="match status" value="1"/>
</dbReference>
<dbReference type="Proteomes" id="UP000507470">
    <property type="component" value="Unassembled WGS sequence"/>
</dbReference>